<evidence type="ECO:0000313" key="3">
    <source>
        <dbReference type="Proteomes" id="UP000886998"/>
    </source>
</evidence>
<reference evidence="2" key="1">
    <citation type="submission" date="2020-08" db="EMBL/GenBank/DDBJ databases">
        <title>Multicomponent nature underlies the extraordinary mechanical properties of spider dragline silk.</title>
        <authorList>
            <person name="Kono N."/>
            <person name="Nakamura H."/>
            <person name="Mori M."/>
            <person name="Yoshida Y."/>
            <person name="Ohtoshi R."/>
            <person name="Malay A.D."/>
            <person name="Moran D.A.P."/>
            <person name="Tomita M."/>
            <person name="Numata K."/>
            <person name="Arakawa K."/>
        </authorList>
    </citation>
    <scope>NUCLEOTIDE SEQUENCE</scope>
</reference>
<dbReference type="OrthoDB" id="10381410at2759"/>
<feature type="signal peptide" evidence="1">
    <location>
        <begin position="1"/>
        <end position="19"/>
    </location>
</feature>
<evidence type="ECO:0000256" key="1">
    <source>
        <dbReference type="SAM" id="SignalP"/>
    </source>
</evidence>
<proteinExistence type="predicted"/>
<accession>A0A8X7CND8</accession>
<dbReference type="Proteomes" id="UP000886998">
    <property type="component" value="Unassembled WGS sequence"/>
</dbReference>
<comment type="caution">
    <text evidence="2">The sequence shown here is derived from an EMBL/GenBank/DDBJ whole genome shotgun (WGS) entry which is preliminary data.</text>
</comment>
<dbReference type="AlphaFoldDB" id="A0A8X7CND8"/>
<protein>
    <submittedName>
        <fullName evidence="2">Uncharacterized protein</fullName>
    </submittedName>
</protein>
<dbReference type="EMBL" id="BMAV01020736">
    <property type="protein sequence ID" value="GFY74436.1"/>
    <property type="molecule type" value="Genomic_DNA"/>
</dbReference>
<organism evidence="2 3">
    <name type="scientific">Trichonephila inaurata madagascariensis</name>
    <dbReference type="NCBI Taxonomy" id="2747483"/>
    <lineage>
        <taxon>Eukaryota</taxon>
        <taxon>Metazoa</taxon>
        <taxon>Ecdysozoa</taxon>
        <taxon>Arthropoda</taxon>
        <taxon>Chelicerata</taxon>
        <taxon>Arachnida</taxon>
        <taxon>Araneae</taxon>
        <taxon>Araneomorphae</taxon>
        <taxon>Entelegynae</taxon>
        <taxon>Araneoidea</taxon>
        <taxon>Nephilidae</taxon>
        <taxon>Trichonephila</taxon>
        <taxon>Trichonephila inaurata</taxon>
    </lineage>
</organism>
<feature type="chain" id="PRO_5036477655" evidence="1">
    <location>
        <begin position="20"/>
        <end position="114"/>
    </location>
</feature>
<gene>
    <name evidence="2" type="primary">NCL1_39801</name>
    <name evidence="2" type="ORF">TNIN_197431</name>
</gene>
<keyword evidence="1" id="KW-0732">Signal</keyword>
<keyword evidence="3" id="KW-1185">Reference proteome</keyword>
<sequence>MSCSLLLLIFGVSVIYVETVVFGFTSEEKELELKNIKKICGFRKCSEDQCCVGNFVIGYCLNSPAEGEPCANRTSKKEEYFCGRCGDSMACVDEFCMKKGNDTQNLRFSSIDIL</sequence>
<name>A0A8X7CND8_9ARAC</name>
<evidence type="ECO:0000313" key="2">
    <source>
        <dbReference type="EMBL" id="GFY74436.1"/>
    </source>
</evidence>